<dbReference type="Pfam" id="PF04891">
    <property type="entry name" value="NifQ"/>
    <property type="match status" value="1"/>
</dbReference>
<evidence type="ECO:0000313" key="2">
    <source>
        <dbReference type="Proteomes" id="UP000194159"/>
    </source>
</evidence>
<geneLocation type="plasmid" evidence="2">
    <name>pretnxc12d</name>
</geneLocation>
<dbReference type="GO" id="GO:0030151">
    <property type="term" value="F:molybdenum ion binding"/>
    <property type="evidence" value="ECO:0007669"/>
    <property type="project" value="InterPro"/>
</dbReference>
<protein>
    <submittedName>
        <fullName evidence="1">Nitrogen fixation protein NifQ 2</fullName>
    </submittedName>
</protein>
<reference evidence="1 2" key="1">
    <citation type="submission" date="2017-04" db="EMBL/GenBank/DDBJ databases">
        <title>Complete genome sequences of Rhizobium genomic linages associated to common bean (phaseolus vulgaris).</title>
        <authorList>
            <person name="Santamaria R.I."/>
            <person name="Bustos P."/>
            <person name="Perez-Carrascal O."/>
            <person name="Martinez-Flores I."/>
            <person name="Juarez S."/>
            <person name="Lozano L."/>
            <person name="Miranda F."/>
            <person name="Vinuesa P."/>
            <person name="Martinez-Romero E."/>
            <person name="Cevallos M.A."/>
            <person name="Romero D."/>
            <person name="Davila G."/>
            <person name="Gonzalez V."/>
        </authorList>
    </citation>
    <scope>NUCLEOTIDE SEQUENCE [LARGE SCALE GENOMIC DNA]</scope>
    <source>
        <strain evidence="1 2">NXC12</strain>
        <plasmid evidence="2">pretnxc12d</plasmid>
    </source>
</reference>
<accession>A0AAN1BLH4</accession>
<sequence>MDLKLSFGDYVLYCVFSRALEEIEKGMTTATEATGLSLAELRDMPTHSLPAGLIHALAGEEATASAPDAEEELLRDMLLAHVRPGDLEGVRFAKIIARRCLREDHLWRELGLLRQAELRRLLIEHFPVLAAGNIRKMRWKKYFYRRLCEAEGFSLCRAPSCEECSDFNECFDPEETDGLSTDADFVIHEGD</sequence>
<dbReference type="AlphaFoldDB" id="A0AAN1BLH4"/>
<dbReference type="InterPro" id="IPR006975">
    <property type="entry name" value="NifQ"/>
</dbReference>
<gene>
    <name evidence="1" type="primary">nifQ-2</name>
    <name evidence="1" type="ORF">NXC12_PD00352</name>
</gene>
<proteinExistence type="predicted"/>
<name>A0AAN1BLH4_RHIET</name>
<evidence type="ECO:0000313" key="1">
    <source>
        <dbReference type="EMBL" id="ARQ13444.1"/>
    </source>
</evidence>
<dbReference type="Proteomes" id="UP000194159">
    <property type="component" value="Plasmid pRetNXC12d"/>
</dbReference>
<dbReference type="EMBL" id="CP020910">
    <property type="protein sequence ID" value="ARQ13444.1"/>
    <property type="molecule type" value="Genomic_DNA"/>
</dbReference>
<dbReference type="GO" id="GO:0009399">
    <property type="term" value="P:nitrogen fixation"/>
    <property type="evidence" value="ECO:0007669"/>
    <property type="project" value="InterPro"/>
</dbReference>
<keyword evidence="1" id="KW-0614">Plasmid</keyword>
<organism evidence="1 2">
    <name type="scientific">Rhizobium etli</name>
    <dbReference type="NCBI Taxonomy" id="29449"/>
    <lineage>
        <taxon>Bacteria</taxon>
        <taxon>Pseudomonadati</taxon>
        <taxon>Pseudomonadota</taxon>
        <taxon>Alphaproteobacteria</taxon>
        <taxon>Hyphomicrobiales</taxon>
        <taxon>Rhizobiaceae</taxon>
        <taxon>Rhizobium/Agrobacterium group</taxon>
        <taxon>Rhizobium</taxon>
    </lineage>
</organism>